<evidence type="ECO:0000259" key="5">
    <source>
        <dbReference type="PROSITE" id="PS50111"/>
    </source>
</evidence>
<feature type="domain" description="Methyl-accepting transducer" evidence="5">
    <location>
        <begin position="187"/>
        <end position="437"/>
    </location>
</feature>
<proteinExistence type="inferred from homology"/>
<dbReference type="SMART" id="SM00283">
    <property type="entry name" value="MA"/>
    <property type="match status" value="1"/>
</dbReference>
<dbReference type="PANTHER" id="PTHR32089:SF112">
    <property type="entry name" value="LYSOZYME-LIKE PROTEIN-RELATED"/>
    <property type="match status" value="1"/>
</dbReference>
<dbReference type="InterPro" id="IPR004090">
    <property type="entry name" value="Chemotax_Me-accpt_rcpt"/>
</dbReference>
<dbReference type="InterPro" id="IPR004089">
    <property type="entry name" value="MCPsignal_dom"/>
</dbReference>
<feature type="domain" description="HAMP" evidence="6">
    <location>
        <begin position="136"/>
        <end position="189"/>
    </location>
</feature>
<dbReference type="STRING" id="696281.Desru_0869"/>
<dbReference type="AlphaFoldDB" id="F6DV80"/>
<dbReference type="NCBIfam" id="NF045718">
    <property type="entry name" value="two_CW_domain"/>
    <property type="match status" value="1"/>
</dbReference>
<evidence type="ECO:0000256" key="2">
    <source>
        <dbReference type="ARBA" id="ARBA00029447"/>
    </source>
</evidence>
<dbReference type="GO" id="GO:0004888">
    <property type="term" value="F:transmembrane signaling receptor activity"/>
    <property type="evidence" value="ECO:0007669"/>
    <property type="project" value="InterPro"/>
</dbReference>
<dbReference type="SMART" id="SM00304">
    <property type="entry name" value="HAMP"/>
    <property type="match status" value="1"/>
</dbReference>
<dbReference type="CDD" id="cd11386">
    <property type="entry name" value="MCP_signal"/>
    <property type="match status" value="1"/>
</dbReference>
<dbReference type="GO" id="GO:0016020">
    <property type="term" value="C:membrane"/>
    <property type="evidence" value="ECO:0007669"/>
    <property type="project" value="InterPro"/>
</dbReference>
<dbReference type="GO" id="GO:0006935">
    <property type="term" value="P:chemotaxis"/>
    <property type="evidence" value="ECO:0007669"/>
    <property type="project" value="InterPro"/>
</dbReference>
<dbReference type="RefSeq" id="WP_013840917.1">
    <property type="nucleotide sequence ID" value="NC_015589.1"/>
</dbReference>
<accession>F6DV80</accession>
<gene>
    <name evidence="7" type="ordered locus">Desru_0869</name>
</gene>
<dbReference type="Gene3D" id="1.10.287.950">
    <property type="entry name" value="Methyl-accepting chemotaxis protein"/>
    <property type="match status" value="1"/>
</dbReference>
<dbReference type="InterPro" id="IPR054687">
    <property type="entry name" value="Two-CW_dom"/>
</dbReference>
<evidence type="ECO:0000256" key="1">
    <source>
        <dbReference type="ARBA" id="ARBA00023224"/>
    </source>
</evidence>
<evidence type="ECO:0000256" key="4">
    <source>
        <dbReference type="SAM" id="Phobius"/>
    </source>
</evidence>
<keyword evidence="4" id="KW-1133">Transmembrane helix</keyword>
<dbReference type="CDD" id="cd06225">
    <property type="entry name" value="HAMP"/>
    <property type="match status" value="1"/>
</dbReference>
<dbReference type="GO" id="GO:0007165">
    <property type="term" value="P:signal transduction"/>
    <property type="evidence" value="ECO:0007669"/>
    <property type="project" value="UniProtKB-KW"/>
</dbReference>
<dbReference type="Pfam" id="PF00015">
    <property type="entry name" value="MCPsignal"/>
    <property type="match status" value="1"/>
</dbReference>
<dbReference type="Pfam" id="PF00672">
    <property type="entry name" value="HAMP"/>
    <property type="match status" value="1"/>
</dbReference>
<sequence length="452" mass="48715">MANHLINCWEHLKCPEDRKNQCPAFIEKRGSECWKVSKTLCKGQLQGTMAQKIGNCRKCDFYATFHKMKCSIKVKIMSGFACMIFLFLVMNLFALYHMKQLAALSHQDLSGVQTFFISAMVFVAVIAGAVAWFATGAVTNPIRQMEQVAGRVAGGDLTVEEIQVKSCDEIGLLATAFNQMVVSLKDIAGQLRHKSEQVASAAQQLSSSSQQITASTNEAASTMSELASTVERVTENTQVVAFASEQASQYAEGGSEGIYRVTSQMKSIGSSTDLVGRSIHNLSERSNEISQIVELITQIADQTNLLALNAAIEAARAGDQGKGFAVVAEEVRKLAERSASAAKEIKTLIVTIQEEAGVGVETMTASTQEVEAGNLVVNEVGESFNSIITTVQQLSHQIQDVAAATEQMSSGIQNVAAASQEQTATMEEVSASAEALTRMAADLEELSERFKL</sequence>
<evidence type="ECO:0000313" key="8">
    <source>
        <dbReference type="Proteomes" id="UP000009234"/>
    </source>
</evidence>
<feature type="transmembrane region" description="Helical" evidence="4">
    <location>
        <begin position="115"/>
        <end position="135"/>
    </location>
</feature>
<feature type="transmembrane region" description="Helical" evidence="4">
    <location>
        <begin position="76"/>
        <end position="95"/>
    </location>
</feature>
<evidence type="ECO:0000259" key="6">
    <source>
        <dbReference type="PROSITE" id="PS50885"/>
    </source>
</evidence>
<protein>
    <submittedName>
        <fullName evidence="7">Chemotaxis sensory transducer</fullName>
    </submittedName>
</protein>
<keyword evidence="8" id="KW-1185">Reference proteome</keyword>
<evidence type="ECO:0000313" key="7">
    <source>
        <dbReference type="EMBL" id="AEG59146.1"/>
    </source>
</evidence>
<keyword evidence="4" id="KW-0472">Membrane</keyword>
<dbReference type="eggNOG" id="COG0840">
    <property type="taxonomic scope" value="Bacteria"/>
</dbReference>
<evidence type="ECO:0000256" key="3">
    <source>
        <dbReference type="PROSITE-ProRule" id="PRU00284"/>
    </source>
</evidence>
<dbReference type="EMBL" id="CP002780">
    <property type="protein sequence ID" value="AEG59146.1"/>
    <property type="molecule type" value="Genomic_DNA"/>
</dbReference>
<dbReference type="Proteomes" id="UP000009234">
    <property type="component" value="Chromosome"/>
</dbReference>
<keyword evidence="1 3" id="KW-0807">Transducer</keyword>
<dbReference type="KEGG" id="dru:Desru_0869"/>
<comment type="similarity">
    <text evidence="2">Belongs to the methyl-accepting chemotaxis (MCP) protein family.</text>
</comment>
<reference evidence="7 8" key="2">
    <citation type="journal article" date="2012" name="Stand. Genomic Sci.">
        <title>Complete genome sequence of the sulfate-reducing firmicute Desulfotomaculum ruminis type strain (DL(T)).</title>
        <authorList>
            <person name="Spring S."/>
            <person name="Visser M."/>
            <person name="Lu M."/>
            <person name="Copeland A."/>
            <person name="Lapidus A."/>
            <person name="Lucas S."/>
            <person name="Cheng J.F."/>
            <person name="Han C."/>
            <person name="Tapia R."/>
            <person name="Goodwin L.A."/>
            <person name="Pitluck S."/>
            <person name="Ivanova N."/>
            <person name="Land M."/>
            <person name="Hauser L."/>
            <person name="Larimer F."/>
            <person name="Rohde M."/>
            <person name="Goker M."/>
            <person name="Detter J.C."/>
            <person name="Kyrpides N.C."/>
            <person name="Woyke T."/>
            <person name="Schaap P.J."/>
            <person name="Plugge C.M."/>
            <person name="Muyzer G."/>
            <person name="Kuever J."/>
            <person name="Pereira I.A."/>
            <person name="Parshina S.N."/>
            <person name="Bernier-Latmani R."/>
            <person name="Stams A.J."/>
            <person name="Klenk H.P."/>
        </authorList>
    </citation>
    <scope>NUCLEOTIDE SEQUENCE [LARGE SCALE GENOMIC DNA]</scope>
    <source>
        <strain evidence="8">ATCC 23193 / DSM 2154 / NCIB 8452 / DL</strain>
    </source>
</reference>
<dbReference type="SUPFAM" id="SSF58104">
    <property type="entry name" value="Methyl-accepting chemotaxis protein (MCP) signaling domain"/>
    <property type="match status" value="1"/>
</dbReference>
<dbReference type="InterPro" id="IPR003660">
    <property type="entry name" value="HAMP_dom"/>
</dbReference>
<dbReference type="FunFam" id="1.10.287.950:FF:000001">
    <property type="entry name" value="Methyl-accepting chemotaxis sensory transducer"/>
    <property type="match status" value="1"/>
</dbReference>
<dbReference type="PANTHER" id="PTHR32089">
    <property type="entry name" value="METHYL-ACCEPTING CHEMOTAXIS PROTEIN MCPB"/>
    <property type="match status" value="1"/>
</dbReference>
<dbReference type="PROSITE" id="PS50885">
    <property type="entry name" value="HAMP"/>
    <property type="match status" value="1"/>
</dbReference>
<dbReference type="PRINTS" id="PR00260">
    <property type="entry name" value="CHEMTRNSDUCR"/>
</dbReference>
<reference evidence="8" key="1">
    <citation type="submission" date="2011-05" db="EMBL/GenBank/DDBJ databases">
        <title>Complete sequence of Desulfotomaculum ruminis DSM 2154.</title>
        <authorList>
            <person name="Lucas S."/>
            <person name="Copeland A."/>
            <person name="Lapidus A."/>
            <person name="Cheng J.-F."/>
            <person name="Goodwin L."/>
            <person name="Pitluck S."/>
            <person name="Lu M."/>
            <person name="Detter J.C."/>
            <person name="Han C."/>
            <person name="Tapia R."/>
            <person name="Land M."/>
            <person name="Hauser L."/>
            <person name="Kyrpides N."/>
            <person name="Ivanova N."/>
            <person name="Mikhailova N."/>
            <person name="Pagani I."/>
            <person name="Stams A.J.M."/>
            <person name="Plugge C.M."/>
            <person name="Muyzer G."/>
            <person name="Kuever J."/>
            <person name="Parshina S.N."/>
            <person name="Ivanova A.E."/>
            <person name="Nazina T.N."/>
            <person name="Brambilla E."/>
            <person name="Spring S."/>
            <person name="Klenk H.-P."/>
            <person name="Woyke T."/>
        </authorList>
    </citation>
    <scope>NUCLEOTIDE SEQUENCE [LARGE SCALE GENOMIC DNA]</scope>
    <source>
        <strain evidence="8">ATCC 23193 / DSM 2154 / NCIB 8452 / DL</strain>
    </source>
</reference>
<keyword evidence="4" id="KW-0812">Transmembrane</keyword>
<organism evidence="7 8">
    <name type="scientific">Desulforamulus ruminis (strain ATCC 23193 / DSM 2154 / NCIMB 8452 / DL)</name>
    <name type="common">Desulfotomaculum ruminis</name>
    <dbReference type="NCBI Taxonomy" id="696281"/>
    <lineage>
        <taxon>Bacteria</taxon>
        <taxon>Bacillati</taxon>
        <taxon>Bacillota</taxon>
        <taxon>Clostridia</taxon>
        <taxon>Eubacteriales</taxon>
        <taxon>Peptococcaceae</taxon>
        <taxon>Desulforamulus</taxon>
    </lineage>
</organism>
<name>F6DV80_DESRL</name>
<dbReference type="PROSITE" id="PS50111">
    <property type="entry name" value="CHEMOTAXIS_TRANSDUC_2"/>
    <property type="match status" value="1"/>
</dbReference>
<dbReference type="HOGENOM" id="CLU_000445_107_18_9"/>